<evidence type="ECO:0000313" key="2">
    <source>
        <dbReference type="EMBL" id="EEN53796.1"/>
    </source>
</evidence>
<dbReference type="InParanoid" id="C3Z197"/>
<feature type="region of interest" description="Disordered" evidence="1">
    <location>
        <begin position="451"/>
        <end position="515"/>
    </location>
</feature>
<feature type="region of interest" description="Disordered" evidence="1">
    <location>
        <begin position="162"/>
        <end position="234"/>
    </location>
</feature>
<feature type="compositionally biased region" description="Acidic residues" evidence="1">
    <location>
        <begin position="9"/>
        <end position="18"/>
    </location>
</feature>
<accession>C3Z197</accession>
<name>C3Z197_BRAFL</name>
<feature type="compositionally biased region" description="Polar residues" evidence="1">
    <location>
        <begin position="205"/>
        <end position="223"/>
    </location>
</feature>
<feature type="compositionally biased region" description="Polar residues" evidence="1">
    <location>
        <begin position="476"/>
        <end position="489"/>
    </location>
</feature>
<organism>
    <name type="scientific">Branchiostoma floridae</name>
    <name type="common">Florida lancelet</name>
    <name type="synonym">Amphioxus</name>
    <dbReference type="NCBI Taxonomy" id="7739"/>
    <lineage>
        <taxon>Eukaryota</taxon>
        <taxon>Metazoa</taxon>
        <taxon>Chordata</taxon>
        <taxon>Cephalochordata</taxon>
        <taxon>Leptocardii</taxon>
        <taxon>Amphioxiformes</taxon>
        <taxon>Branchiostomatidae</taxon>
        <taxon>Branchiostoma</taxon>
    </lineage>
</organism>
<reference evidence="2" key="1">
    <citation type="journal article" date="2008" name="Nature">
        <title>The amphioxus genome and the evolution of the chordate karyotype.</title>
        <authorList>
            <consortium name="US DOE Joint Genome Institute (JGI-PGF)"/>
            <person name="Putnam N.H."/>
            <person name="Butts T."/>
            <person name="Ferrier D.E.K."/>
            <person name="Furlong R.F."/>
            <person name="Hellsten U."/>
            <person name="Kawashima T."/>
            <person name="Robinson-Rechavi M."/>
            <person name="Shoguchi E."/>
            <person name="Terry A."/>
            <person name="Yu J.-K."/>
            <person name="Benito-Gutierrez E.L."/>
            <person name="Dubchak I."/>
            <person name="Garcia-Fernandez J."/>
            <person name="Gibson-Brown J.J."/>
            <person name="Grigoriev I.V."/>
            <person name="Horton A.C."/>
            <person name="de Jong P.J."/>
            <person name="Jurka J."/>
            <person name="Kapitonov V.V."/>
            <person name="Kohara Y."/>
            <person name="Kuroki Y."/>
            <person name="Lindquist E."/>
            <person name="Lucas S."/>
            <person name="Osoegawa K."/>
            <person name="Pennacchio L.A."/>
            <person name="Salamov A.A."/>
            <person name="Satou Y."/>
            <person name="Sauka-Spengler T."/>
            <person name="Schmutz J."/>
            <person name="Shin-I T."/>
            <person name="Toyoda A."/>
            <person name="Bronner-Fraser M."/>
            <person name="Fujiyama A."/>
            <person name="Holland L.Z."/>
            <person name="Holland P.W.H."/>
            <person name="Satoh N."/>
            <person name="Rokhsar D.S."/>
        </authorList>
    </citation>
    <scope>NUCLEOTIDE SEQUENCE [LARGE SCALE GENOMIC DNA]</scope>
    <source>
        <strain evidence="2">S238N-H82</strain>
        <tissue evidence="2">Testes</tissue>
    </source>
</reference>
<feature type="compositionally biased region" description="Polar residues" evidence="1">
    <location>
        <begin position="170"/>
        <end position="188"/>
    </location>
</feature>
<feature type="compositionally biased region" description="Polar residues" evidence="1">
    <location>
        <begin position="381"/>
        <end position="395"/>
    </location>
</feature>
<feature type="compositionally biased region" description="Polar residues" evidence="1">
    <location>
        <begin position="315"/>
        <end position="333"/>
    </location>
</feature>
<feature type="region of interest" description="Disordered" evidence="1">
    <location>
        <begin position="1"/>
        <end position="38"/>
    </location>
</feature>
<feature type="compositionally biased region" description="Basic and acidic residues" evidence="1">
    <location>
        <begin position="451"/>
        <end position="472"/>
    </location>
</feature>
<feature type="compositionally biased region" description="Low complexity" evidence="1">
    <location>
        <begin position="335"/>
        <end position="373"/>
    </location>
</feature>
<feature type="region of interest" description="Disordered" evidence="1">
    <location>
        <begin position="311"/>
        <end position="395"/>
    </location>
</feature>
<gene>
    <name evidence="2" type="ORF">BRAFLDRAFT_121657</name>
</gene>
<protein>
    <submittedName>
        <fullName evidence="2">Uncharacterized protein</fullName>
    </submittedName>
</protein>
<feature type="compositionally biased region" description="Basic and acidic residues" evidence="1">
    <location>
        <begin position="225"/>
        <end position="234"/>
    </location>
</feature>
<dbReference type="AlphaFoldDB" id="C3Z197"/>
<dbReference type="EMBL" id="GG666571">
    <property type="protein sequence ID" value="EEN53796.1"/>
    <property type="molecule type" value="Genomic_DNA"/>
</dbReference>
<evidence type="ECO:0000256" key="1">
    <source>
        <dbReference type="SAM" id="MobiDB-lite"/>
    </source>
</evidence>
<proteinExistence type="predicted"/>
<sequence length="575" mass="64132">MGKEKNAEECTEPVPDPEPETKRYRTRSGKAKTQPWNTPAKSIQEFEQFIEDHTDASKTKVCSLKLRTAPERIPMWIDANKAYFSESRESETGYKFTWKNTDMQLSVTDPSKSGDSIKVLTIHFYHTGTILLHGKGSKWYVESIFPQVKEAVNELVCESLRQDGGHDNEQSAPGGTGTIDNNVETMETGSGDEASAMTVADNDCQESNGDPNQTTTPKPNTADPTEEKNRKKEVAEQAQHIEELKSELQRQRDIAAGLTETLASQRADHEALQAQVVLLTNQAQSDGTLTRHRCSDSQTVNSRIQRLYSEIVTGAENSTDTQKPPGTTVTRTLENPAPQAPMNPATQTPTNPATRAPASPATQTPANPTSNPAIRAPVNPPTQTEGNRAKSASIQNARVEKTCLKDKKLIYVRHRLLSEDRTLYKPDGIHIRPDTGVRLMVADVKRTLRHHEETTASRQRWNPDRQHTRPARETMSMRSSGQYTTTPHSQLGLFPGAPREPPFSWNSAPAPRPPPQWNNWNRQAGPMWAEPETQDKRQPRGTRCHMGLVIFQVFSIKCGIILYLQQDAETKQPAP</sequence>